<feature type="region of interest" description="Disordered" evidence="1">
    <location>
        <begin position="1"/>
        <end position="23"/>
    </location>
</feature>
<dbReference type="SMART" id="SM00881">
    <property type="entry name" value="CoA_binding"/>
    <property type="match status" value="1"/>
</dbReference>
<gene>
    <name evidence="3" type="ORF">O4328_34985</name>
    <name evidence="4" type="ORF">Q5707_40900</name>
    <name evidence="5" type="ORF">Q5707_44095</name>
</gene>
<protein>
    <submittedName>
        <fullName evidence="5">Acetate--CoA ligase family protein</fullName>
    </submittedName>
</protein>
<dbReference type="Gene3D" id="3.30.1490.20">
    <property type="entry name" value="ATP-grasp fold, A domain"/>
    <property type="match status" value="1"/>
</dbReference>
<evidence type="ECO:0000259" key="2">
    <source>
        <dbReference type="SMART" id="SM00881"/>
    </source>
</evidence>
<dbReference type="Gene3D" id="3.40.50.720">
    <property type="entry name" value="NAD(P)-binding Rossmann-like Domain"/>
    <property type="match status" value="1"/>
</dbReference>
<dbReference type="InterPro" id="IPR036291">
    <property type="entry name" value="NAD(P)-bd_dom_sf"/>
</dbReference>
<dbReference type="AlphaFoldDB" id="A0AAX3YSI2"/>
<organism evidence="5 7">
    <name type="scientific">Rhodococcus opacus</name>
    <name type="common">Nocardia opaca</name>
    <dbReference type="NCBI Taxonomy" id="37919"/>
    <lineage>
        <taxon>Bacteria</taxon>
        <taxon>Bacillati</taxon>
        <taxon>Actinomycetota</taxon>
        <taxon>Actinomycetes</taxon>
        <taxon>Mycobacteriales</taxon>
        <taxon>Nocardiaceae</taxon>
        <taxon>Rhodococcus</taxon>
    </lineage>
</organism>
<feature type="domain" description="CoA-binding" evidence="2">
    <location>
        <begin position="26"/>
        <end position="117"/>
    </location>
</feature>
<dbReference type="SUPFAM" id="SSF56059">
    <property type="entry name" value="Glutathione synthetase ATP-binding domain-like"/>
    <property type="match status" value="1"/>
</dbReference>
<dbReference type="Pfam" id="PF13549">
    <property type="entry name" value="ATP-grasp_5"/>
    <property type="match status" value="1"/>
</dbReference>
<dbReference type="Gene3D" id="3.30.470.20">
    <property type="entry name" value="ATP-grasp fold, B domain"/>
    <property type="match status" value="1"/>
</dbReference>
<dbReference type="PANTHER" id="PTHR42793:SF1">
    <property type="entry name" value="PEPTIDYL-LYSINE N-ACETYLTRANSFERASE PATZ"/>
    <property type="match status" value="1"/>
</dbReference>
<dbReference type="EMBL" id="CP130956">
    <property type="protein sequence ID" value="WLF52367.1"/>
    <property type="molecule type" value="Genomic_DNA"/>
</dbReference>
<dbReference type="Proteomes" id="UP001066327">
    <property type="component" value="Unassembled WGS sequence"/>
</dbReference>
<reference evidence="5" key="2">
    <citation type="submission" date="2023-07" db="EMBL/GenBank/DDBJ databases">
        <title>Genomic analysis of Rhodococcus opacus VOC-14 with glycol ethers degradation activity.</title>
        <authorList>
            <person name="Narkevich D.A."/>
            <person name="Hlushen A.M."/>
            <person name="Akhremchuk A.E."/>
            <person name="Sikolenko M.A."/>
            <person name="Valentovich L.N."/>
        </authorList>
    </citation>
    <scope>NUCLEOTIDE SEQUENCE</scope>
    <source>
        <strain evidence="5">VOC-14</strain>
        <plasmid evidence="5">pRho-VOC14-L</plasmid>
    </source>
</reference>
<evidence type="ECO:0000256" key="1">
    <source>
        <dbReference type="SAM" id="MobiDB-lite"/>
    </source>
</evidence>
<dbReference type="GO" id="GO:0016874">
    <property type="term" value="F:ligase activity"/>
    <property type="evidence" value="ECO:0007669"/>
    <property type="project" value="UniProtKB-KW"/>
</dbReference>
<evidence type="ECO:0000313" key="7">
    <source>
        <dbReference type="Proteomes" id="UP001231166"/>
    </source>
</evidence>
<dbReference type="RefSeq" id="WP_206016562.1">
    <property type="nucleotide sequence ID" value="NZ_CP130956.1"/>
</dbReference>
<sequence length="714" mass="74983">MTLISDDGSSRTQESDVRPSPSLERVLNPSTIAVVGLSDKSPVAPFIEPTLDSDAEVFFVHPTAPTVLGKPTYRTIADIAEPIDAVLSVMSAERTVTLAEECATLDCGGLVIYAAGFSEVGADGEDLQRRLAAAAQRGGMAVIGPNSLGYISVPRSLNLTASADYRPPAGGVSIVSHSGAMIGGIAIAARARTGMGISRLISAGNEVTTDMADYVDFLASDPETAAVGLIVEGIRRPEEFLRAARRCIAAGKPIVALKLARNSRTQQMAASHTGALAGSAWAYDVAFRHAGIQLAHDLEELVDRLSLVGQLDPAKWNKVERLGVVAGTGGFASLAYDLAEAEGLVLPPLDDLADWVRSTIPGITVPNPLDTTGFGATFWTDIVDRYVGSPELEAVVFVNMWGEGDDSPMYRRLIDDVAVAARRFGKPVAIAAGAGPVGAYAQDVIGSDGSVALGYGLRGTLRGLHTMGTFVRDRGTPRPPADAVTPVPRPTGPLPDAGDGRSFLPFTQAMALLDRFGISTAPHCTVDTGEQVEPGFAGPYAVKLADVPHRTELGAVALDVGRDDLERAVADIRAIAQQHGLPETVAIQPMTAARGELLVGIEGRSELGPMVVLGIGGILVEVLERVGGRPAPLTHTDAVALIDEFRDLRLMHGYRGSEPWHLAQLADLLVGFGQLAAACHGWIESLDVNPLLVTEDGLVAVDALCIVRDTEGNR</sequence>
<dbReference type="InterPro" id="IPR016102">
    <property type="entry name" value="Succinyl-CoA_synth-like"/>
</dbReference>
<name>A0AAX3YSI2_RHOOP</name>
<dbReference type="EMBL" id="CP130956">
    <property type="protein sequence ID" value="WLF51836.1"/>
    <property type="molecule type" value="Genomic_DNA"/>
</dbReference>
<keyword evidence="5" id="KW-0436">Ligase</keyword>
<evidence type="ECO:0000313" key="6">
    <source>
        <dbReference type="Proteomes" id="UP001066327"/>
    </source>
</evidence>
<evidence type="ECO:0000313" key="5">
    <source>
        <dbReference type="EMBL" id="WLF52367.1"/>
    </source>
</evidence>
<keyword evidence="5" id="KW-0614">Plasmid</keyword>
<dbReference type="InterPro" id="IPR032875">
    <property type="entry name" value="Succ_CoA_lig_flav_dom"/>
</dbReference>
<dbReference type="PANTHER" id="PTHR42793">
    <property type="entry name" value="COA BINDING DOMAIN CONTAINING PROTEIN"/>
    <property type="match status" value="1"/>
</dbReference>
<dbReference type="EMBL" id="JAPWIS010000025">
    <property type="protein sequence ID" value="MCZ4588797.1"/>
    <property type="molecule type" value="Genomic_DNA"/>
</dbReference>
<evidence type="ECO:0000313" key="3">
    <source>
        <dbReference type="EMBL" id="MCZ4588797.1"/>
    </source>
</evidence>
<dbReference type="Gene3D" id="3.40.50.261">
    <property type="entry name" value="Succinyl-CoA synthetase domains"/>
    <property type="match status" value="2"/>
</dbReference>
<proteinExistence type="predicted"/>
<dbReference type="Pfam" id="PF13607">
    <property type="entry name" value="Succ_CoA_lig"/>
    <property type="match status" value="1"/>
</dbReference>
<reference evidence="3" key="1">
    <citation type="submission" date="2022-12" db="EMBL/GenBank/DDBJ databases">
        <authorList>
            <person name="Krivoruchko A.V."/>
            <person name="Elkin A."/>
        </authorList>
    </citation>
    <scope>NUCLEOTIDE SEQUENCE</scope>
    <source>
        <strain evidence="3">IEGM 249</strain>
    </source>
</reference>
<dbReference type="GO" id="GO:0005524">
    <property type="term" value="F:ATP binding"/>
    <property type="evidence" value="ECO:0007669"/>
    <property type="project" value="InterPro"/>
</dbReference>
<keyword evidence="6" id="KW-1185">Reference proteome</keyword>
<accession>A0AAX3YSI2</accession>
<dbReference type="Pfam" id="PF13380">
    <property type="entry name" value="CoA_binding_2"/>
    <property type="match status" value="1"/>
</dbReference>
<evidence type="ECO:0000313" key="4">
    <source>
        <dbReference type="EMBL" id="WLF51836.1"/>
    </source>
</evidence>
<dbReference type="InterPro" id="IPR013815">
    <property type="entry name" value="ATP_grasp_subdomain_1"/>
</dbReference>
<dbReference type="SUPFAM" id="SSF52210">
    <property type="entry name" value="Succinyl-CoA synthetase domains"/>
    <property type="match status" value="2"/>
</dbReference>
<dbReference type="Proteomes" id="UP001231166">
    <property type="component" value="Plasmid pRho-VOC14-L"/>
</dbReference>
<dbReference type="InterPro" id="IPR003781">
    <property type="entry name" value="CoA-bd"/>
</dbReference>
<geneLocation type="plasmid" evidence="5 7">
    <name>pRho-VOC14-L</name>
</geneLocation>
<dbReference type="SUPFAM" id="SSF51735">
    <property type="entry name" value="NAD(P)-binding Rossmann-fold domains"/>
    <property type="match status" value="1"/>
</dbReference>
<feature type="region of interest" description="Disordered" evidence="1">
    <location>
        <begin position="470"/>
        <end position="496"/>
    </location>
</feature>